<comment type="caution">
    <text evidence="1">The sequence shown here is derived from an EMBL/GenBank/DDBJ whole genome shotgun (WGS) entry which is preliminary data.</text>
</comment>
<reference evidence="1" key="1">
    <citation type="journal article" date="2014" name="Int. J. Syst. Evol. Microbiol.">
        <title>Complete genome sequence of Corynebacterium casei LMG S-19264T (=DSM 44701T), isolated from a smear-ripened cheese.</title>
        <authorList>
            <consortium name="US DOE Joint Genome Institute (JGI-PGF)"/>
            <person name="Walter F."/>
            <person name="Albersmeier A."/>
            <person name="Kalinowski J."/>
            <person name="Ruckert C."/>
        </authorList>
    </citation>
    <scope>NUCLEOTIDE SEQUENCE</scope>
    <source>
        <strain evidence="1">JCM 3302</strain>
    </source>
</reference>
<dbReference type="EMBL" id="BNBC01000010">
    <property type="protein sequence ID" value="GHE71582.1"/>
    <property type="molecule type" value="Genomic_DNA"/>
</dbReference>
<name>A0A918ZUP0_9ACTN</name>
<organism evidence="1 2">
    <name type="scientific">Streptomyces spiralis</name>
    <dbReference type="NCBI Taxonomy" id="66376"/>
    <lineage>
        <taxon>Bacteria</taxon>
        <taxon>Bacillati</taxon>
        <taxon>Actinomycetota</taxon>
        <taxon>Actinomycetes</taxon>
        <taxon>Kitasatosporales</taxon>
        <taxon>Streptomycetaceae</taxon>
        <taxon>Streptomyces</taxon>
    </lineage>
</organism>
<dbReference type="AlphaFoldDB" id="A0A918ZUP0"/>
<proteinExistence type="predicted"/>
<dbReference type="Proteomes" id="UP000641386">
    <property type="component" value="Unassembled WGS sequence"/>
</dbReference>
<reference evidence="1" key="2">
    <citation type="submission" date="2020-09" db="EMBL/GenBank/DDBJ databases">
        <authorList>
            <person name="Sun Q."/>
            <person name="Ohkuma M."/>
        </authorList>
    </citation>
    <scope>NUCLEOTIDE SEQUENCE</scope>
    <source>
        <strain evidence="1">JCM 3302</strain>
    </source>
</reference>
<protein>
    <submittedName>
        <fullName evidence="1">Uncharacterized protein</fullName>
    </submittedName>
</protein>
<keyword evidence="2" id="KW-1185">Reference proteome</keyword>
<sequence>MCARADAGGVVAHSRALRLRVRPGGAANDGTALATADVTLQGGIAASSKTTRRFI</sequence>
<evidence type="ECO:0000313" key="2">
    <source>
        <dbReference type="Proteomes" id="UP000641386"/>
    </source>
</evidence>
<evidence type="ECO:0000313" key="1">
    <source>
        <dbReference type="EMBL" id="GHE71582.1"/>
    </source>
</evidence>
<accession>A0A918ZUP0</accession>
<gene>
    <name evidence="1" type="ORF">GCM10014715_27020</name>
</gene>